<feature type="binding site" evidence="12">
    <location>
        <position position="280"/>
    </location>
    <ligand>
        <name>ATP</name>
        <dbReference type="ChEBI" id="CHEBI:30616"/>
    </ligand>
</feature>
<evidence type="ECO:0000256" key="7">
    <source>
        <dbReference type="ARBA" id="ARBA00022741"/>
    </source>
</evidence>
<comment type="subcellular location">
    <subcellularLocation>
        <location evidence="1 12">Cytoplasm</location>
    </subcellularLocation>
</comment>
<dbReference type="InterPro" id="IPR015803">
    <property type="entry name" value="Cys-tRNA-ligase"/>
</dbReference>
<sequence length="497" mass="56913">MTLKFYNSLTKKKEVFTPVHEGLVNMYVCGPTVYDHPHIGHAKSYVSFDVIVRYLRYLGYKVRYVQNITDVGHLTDNADTGEDKILKRAQRERLQPAELVEIYTRSYFDDMDALNNVRPDISPRATAHIPEQIELVEKLIEKEYAYASNGSVYFDVNKFKEYGKLSGRIQDDLEAGARIEINPEKRNPADFALWKKAEPGHIMRWKSPWGEGFPGWHLECSAMSMKYLGQTLDIHGGGLENIFPHHECEIAQSEAANRAPFVKYWIHNNMVTVNGQKMGKSLGNFITLKDAFKKYNPLTVRFFILNTHYRSPLDFSNEALDAADKGLERLHNTIKNLWERIDSVKDAPSSDTAYERLEHFKKAFIEAMDEDINTSSAVAVLFDLSKEVNTLLNSGREISKKCLEDINALYQQLGGDILGIIPKRSDRSAKTSGIMLTHGWQAQDSITDEIMKVLIDIRNELRKAKQWQLSDFIRNKLSEIGIVLDDKPDSTTWKRAK</sequence>
<evidence type="ECO:0000256" key="3">
    <source>
        <dbReference type="ARBA" id="ARBA00011245"/>
    </source>
</evidence>
<dbReference type="GO" id="GO:0005829">
    <property type="term" value="C:cytosol"/>
    <property type="evidence" value="ECO:0007669"/>
    <property type="project" value="TreeGrafter"/>
</dbReference>
<evidence type="ECO:0000259" key="13">
    <source>
        <dbReference type="SMART" id="SM00840"/>
    </source>
</evidence>
<evidence type="ECO:0000256" key="9">
    <source>
        <dbReference type="ARBA" id="ARBA00022840"/>
    </source>
</evidence>
<dbReference type="EMBL" id="LAQJ01000181">
    <property type="protein sequence ID" value="KKO19547.1"/>
    <property type="molecule type" value="Genomic_DNA"/>
</dbReference>
<dbReference type="SUPFAM" id="SSF47323">
    <property type="entry name" value="Anticodon-binding domain of a subclass of class I aminoacyl-tRNA synthetases"/>
    <property type="match status" value="1"/>
</dbReference>
<dbReference type="SUPFAM" id="SSF52374">
    <property type="entry name" value="Nucleotidylyl transferase"/>
    <property type="match status" value="1"/>
</dbReference>
<dbReference type="NCBIfam" id="TIGR00435">
    <property type="entry name" value="cysS"/>
    <property type="match status" value="1"/>
</dbReference>
<dbReference type="GO" id="GO:0008270">
    <property type="term" value="F:zinc ion binding"/>
    <property type="evidence" value="ECO:0007669"/>
    <property type="project" value="UniProtKB-UniRule"/>
</dbReference>
<feature type="binding site" evidence="12">
    <location>
        <position position="249"/>
    </location>
    <ligand>
        <name>Zn(2+)</name>
        <dbReference type="ChEBI" id="CHEBI:29105"/>
    </ligand>
</feature>
<gene>
    <name evidence="12" type="primary">cysS</name>
    <name evidence="14" type="ORF">BROFUL_01748</name>
</gene>
<dbReference type="Pfam" id="PF09190">
    <property type="entry name" value="DALR_2"/>
    <property type="match status" value="1"/>
</dbReference>
<keyword evidence="9 12" id="KW-0067">ATP-binding</keyword>
<comment type="cofactor">
    <cofactor evidence="12">
        <name>Zn(2+)</name>
        <dbReference type="ChEBI" id="CHEBI:29105"/>
    </cofactor>
    <text evidence="12">Binds 1 zinc ion per subunit.</text>
</comment>
<dbReference type="Gene3D" id="3.40.50.620">
    <property type="entry name" value="HUPs"/>
    <property type="match status" value="1"/>
</dbReference>
<dbReference type="GO" id="GO:0004817">
    <property type="term" value="F:cysteine-tRNA ligase activity"/>
    <property type="evidence" value="ECO:0007669"/>
    <property type="project" value="UniProtKB-UniRule"/>
</dbReference>
<keyword evidence="11 12" id="KW-0030">Aminoacyl-tRNA synthetase</keyword>
<evidence type="ECO:0000256" key="2">
    <source>
        <dbReference type="ARBA" id="ARBA00005594"/>
    </source>
</evidence>
<dbReference type="FunFam" id="3.40.50.620:FF:000009">
    <property type="entry name" value="Cysteine--tRNA ligase"/>
    <property type="match status" value="1"/>
</dbReference>
<evidence type="ECO:0000313" key="14">
    <source>
        <dbReference type="EMBL" id="KKO19547.1"/>
    </source>
</evidence>
<feature type="binding site" evidence="12">
    <location>
        <position position="220"/>
    </location>
    <ligand>
        <name>Zn(2+)</name>
        <dbReference type="ChEBI" id="CHEBI:29105"/>
    </ligand>
</feature>
<dbReference type="PATRIC" id="fig|380242.3.peg.2165"/>
<dbReference type="AlphaFoldDB" id="A0A0M2UUQ5"/>
<dbReference type="Gene3D" id="1.20.120.1910">
    <property type="entry name" value="Cysteine-tRNA ligase, C-terminal anti-codon recognition domain"/>
    <property type="match status" value="1"/>
</dbReference>
<keyword evidence="5 12" id="KW-0436">Ligase</keyword>
<keyword evidence="15" id="KW-1185">Reference proteome</keyword>
<dbReference type="CDD" id="cd00672">
    <property type="entry name" value="CysRS_core"/>
    <property type="match status" value="1"/>
</dbReference>
<feature type="short sequence motif" description="'KMSKS' region" evidence="12">
    <location>
        <begin position="277"/>
        <end position="281"/>
    </location>
</feature>
<evidence type="ECO:0000256" key="4">
    <source>
        <dbReference type="ARBA" id="ARBA00022490"/>
    </source>
</evidence>
<dbReference type="PANTHER" id="PTHR10890">
    <property type="entry name" value="CYSTEINYL-TRNA SYNTHETASE"/>
    <property type="match status" value="1"/>
</dbReference>
<keyword evidence="10 12" id="KW-0648">Protein biosynthesis</keyword>
<dbReference type="PANTHER" id="PTHR10890:SF3">
    <property type="entry name" value="CYSTEINE--TRNA LIGASE, CYTOPLASMIC"/>
    <property type="match status" value="1"/>
</dbReference>
<keyword evidence="8 12" id="KW-0862">Zinc</keyword>
<evidence type="ECO:0000256" key="6">
    <source>
        <dbReference type="ARBA" id="ARBA00022723"/>
    </source>
</evidence>
<dbReference type="InterPro" id="IPR015273">
    <property type="entry name" value="Cys-tRNA-synt_Ia_DALR"/>
</dbReference>
<accession>A0A0M2UUQ5</accession>
<dbReference type="PRINTS" id="PR00983">
    <property type="entry name" value="TRNASYNTHCYS"/>
</dbReference>
<protein>
    <recommendedName>
        <fullName evidence="12">Cysteine--tRNA ligase</fullName>
        <ecNumber evidence="12">6.1.1.16</ecNumber>
    </recommendedName>
    <alternativeName>
        <fullName evidence="12">Cysteinyl-tRNA synthetase</fullName>
        <shortName evidence="12">CysRS</shortName>
    </alternativeName>
</protein>
<dbReference type="InterPro" id="IPR032678">
    <property type="entry name" value="tRNA-synt_1_cat_dom"/>
</dbReference>
<name>A0A0M2UUQ5_9BACT</name>
<evidence type="ECO:0000256" key="5">
    <source>
        <dbReference type="ARBA" id="ARBA00022598"/>
    </source>
</evidence>
<feature type="short sequence motif" description="'HIGH' region" evidence="12">
    <location>
        <begin position="31"/>
        <end position="41"/>
    </location>
</feature>
<organism evidence="14 15">
    <name type="scientific">Candidatus Brocadia fulgida</name>
    <dbReference type="NCBI Taxonomy" id="380242"/>
    <lineage>
        <taxon>Bacteria</taxon>
        <taxon>Pseudomonadati</taxon>
        <taxon>Planctomycetota</taxon>
        <taxon>Candidatus Brocadiia</taxon>
        <taxon>Candidatus Brocadiales</taxon>
        <taxon>Candidatus Brocadiaceae</taxon>
        <taxon>Candidatus Brocadia</taxon>
    </lineage>
</organism>
<feature type="binding site" evidence="12">
    <location>
        <position position="245"/>
    </location>
    <ligand>
        <name>Zn(2+)</name>
        <dbReference type="ChEBI" id="CHEBI:29105"/>
    </ligand>
</feature>
<dbReference type="GO" id="GO:0006423">
    <property type="term" value="P:cysteinyl-tRNA aminoacylation"/>
    <property type="evidence" value="ECO:0007669"/>
    <property type="project" value="UniProtKB-UniRule"/>
</dbReference>
<evidence type="ECO:0000313" key="15">
    <source>
        <dbReference type="Proteomes" id="UP000034954"/>
    </source>
</evidence>
<comment type="caution">
    <text evidence="14">The sequence shown here is derived from an EMBL/GenBank/DDBJ whole genome shotgun (WGS) entry which is preliminary data.</text>
</comment>
<dbReference type="InterPro" id="IPR014729">
    <property type="entry name" value="Rossmann-like_a/b/a_fold"/>
</dbReference>
<evidence type="ECO:0000256" key="11">
    <source>
        <dbReference type="ARBA" id="ARBA00023146"/>
    </source>
</evidence>
<dbReference type="EC" id="6.1.1.16" evidence="12"/>
<dbReference type="GO" id="GO:0005524">
    <property type="term" value="F:ATP binding"/>
    <property type="evidence" value="ECO:0007669"/>
    <property type="project" value="UniProtKB-UniRule"/>
</dbReference>
<reference evidence="14 15" key="1">
    <citation type="journal article" date="2013" name="BMC Microbiol.">
        <title>Identification of the type II cytochrome c maturation pathway in anammox bacteria by comparative genomics.</title>
        <authorList>
            <person name="Ferousi C."/>
            <person name="Speth D.R."/>
            <person name="Reimann J."/>
            <person name="Op den Camp H.J."/>
            <person name="Allen J.W."/>
            <person name="Keltjens J.T."/>
            <person name="Jetten M.S."/>
        </authorList>
    </citation>
    <scope>NUCLEOTIDE SEQUENCE [LARGE SCALE GENOMIC DNA]</scope>
    <source>
        <strain evidence="14">RU1</strain>
    </source>
</reference>
<feature type="binding site" evidence="12">
    <location>
        <position position="29"/>
    </location>
    <ligand>
        <name>Zn(2+)</name>
        <dbReference type="ChEBI" id="CHEBI:29105"/>
    </ligand>
</feature>
<keyword evidence="7 12" id="KW-0547">Nucleotide-binding</keyword>
<evidence type="ECO:0000256" key="12">
    <source>
        <dbReference type="HAMAP-Rule" id="MF_00041"/>
    </source>
</evidence>
<comment type="catalytic activity">
    <reaction evidence="12">
        <text>tRNA(Cys) + L-cysteine + ATP = L-cysteinyl-tRNA(Cys) + AMP + diphosphate</text>
        <dbReference type="Rhea" id="RHEA:17773"/>
        <dbReference type="Rhea" id="RHEA-COMP:9661"/>
        <dbReference type="Rhea" id="RHEA-COMP:9679"/>
        <dbReference type="ChEBI" id="CHEBI:30616"/>
        <dbReference type="ChEBI" id="CHEBI:33019"/>
        <dbReference type="ChEBI" id="CHEBI:35235"/>
        <dbReference type="ChEBI" id="CHEBI:78442"/>
        <dbReference type="ChEBI" id="CHEBI:78517"/>
        <dbReference type="ChEBI" id="CHEBI:456215"/>
        <dbReference type="EC" id="6.1.1.16"/>
    </reaction>
</comment>
<dbReference type="InterPro" id="IPR024909">
    <property type="entry name" value="Cys-tRNA/MSH_ligase"/>
</dbReference>
<dbReference type="Proteomes" id="UP000034954">
    <property type="component" value="Unassembled WGS sequence"/>
</dbReference>
<proteinExistence type="inferred from homology"/>
<evidence type="ECO:0000256" key="1">
    <source>
        <dbReference type="ARBA" id="ARBA00004496"/>
    </source>
</evidence>
<dbReference type="SMART" id="SM00840">
    <property type="entry name" value="DALR_2"/>
    <property type="match status" value="1"/>
</dbReference>
<evidence type="ECO:0000256" key="10">
    <source>
        <dbReference type="ARBA" id="ARBA00022917"/>
    </source>
</evidence>
<dbReference type="InterPro" id="IPR009080">
    <property type="entry name" value="tRNAsynth_Ia_anticodon-bd"/>
</dbReference>
<comment type="subunit">
    <text evidence="3 12">Monomer.</text>
</comment>
<evidence type="ECO:0000256" key="8">
    <source>
        <dbReference type="ARBA" id="ARBA00022833"/>
    </source>
</evidence>
<keyword evidence="4 12" id="KW-0963">Cytoplasm</keyword>
<dbReference type="HAMAP" id="MF_00041">
    <property type="entry name" value="Cys_tRNA_synth"/>
    <property type="match status" value="1"/>
</dbReference>
<dbReference type="Pfam" id="PF01406">
    <property type="entry name" value="tRNA-synt_1e"/>
    <property type="match status" value="1"/>
</dbReference>
<feature type="domain" description="Cysteinyl-tRNA synthetase class Ia DALR" evidence="13">
    <location>
        <begin position="363"/>
        <end position="429"/>
    </location>
</feature>
<keyword evidence="6 12" id="KW-0479">Metal-binding</keyword>
<comment type="similarity">
    <text evidence="2 12">Belongs to the class-I aminoacyl-tRNA synthetase family.</text>
</comment>